<reference evidence="13" key="1">
    <citation type="submission" date="2023-02" db="EMBL/GenBank/DDBJ databases">
        <title>Genome of toxic invasive species Heracleum sosnowskyi carries increased number of genes despite the absence of recent whole-genome duplications.</title>
        <authorList>
            <person name="Schelkunov M."/>
            <person name="Shtratnikova V."/>
            <person name="Makarenko M."/>
            <person name="Klepikova A."/>
            <person name="Omelchenko D."/>
            <person name="Novikova G."/>
            <person name="Obukhova E."/>
            <person name="Bogdanov V."/>
            <person name="Penin A."/>
            <person name="Logacheva M."/>
        </authorList>
    </citation>
    <scope>NUCLEOTIDE SEQUENCE</scope>
    <source>
        <strain evidence="13">Hsosn_3</strain>
        <tissue evidence="13">Leaf</tissue>
    </source>
</reference>
<dbReference type="SUPFAM" id="SSF53850">
    <property type="entry name" value="Periplasmic binding protein-like II"/>
    <property type="match status" value="1"/>
</dbReference>
<dbReference type="Gene3D" id="1.10.287.70">
    <property type="match status" value="1"/>
</dbReference>
<feature type="transmembrane region" description="Helical" evidence="11">
    <location>
        <begin position="73"/>
        <end position="97"/>
    </location>
</feature>
<comment type="caution">
    <text evidence="13">The sequence shown here is derived from an EMBL/GenBank/DDBJ whole genome shotgun (WGS) entry which is preliminary data.</text>
</comment>
<keyword evidence="9" id="KW-1071">Ligand-gated ion channel</keyword>
<feature type="domain" description="Ionotropic glutamate receptor C-terminal" evidence="12">
    <location>
        <begin position="12"/>
        <end position="227"/>
    </location>
</feature>
<evidence type="ECO:0000256" key="11">
    <source>
        <dbReference type="SAM" id="Phobius"/>
    </source>
</evidence>
<evidence type="ECO:0000256" key="5">
    <source>
        <dbReference type="ARBA" id="ARBA00023065"/>
    </source>
</evidence>
<reference evidence="13" key="2">
    <citation type="submission" date="2023-05" db="EMBL/GenBank/DDBJ databases">
        <authorList>
            <person name="Schelkunov M.I."/>
        </authorList>
    </citation>
    <scope>NUCLEOTIDE SEQUENCE</scope>
    <source>
        <strain evidence="13">Hsosn_3</strain>
        <tissue evidence="13">Leaf</tissue>
    </source>
</reference>
<evidence type="ECO:0000259" key="12">
    <source>
        <dbReference type="SMART" id="SM00079"/>
    </source>
</evidence>
<dbReference type="InterPro" id="IPR015683">
    <property type="entry name" value="Ionotropic_Glu_rcpt"/>
</dbReference>
<comment type="subcellular location">
    <subcellularLocation>
        <location evidence="1">Membrane</location>
        <topology evidence="1">Multi-pass membrane protein</topology>
    </subcellularLocation>
</comment>
<feature type="transmembrane region" description="Helical" evidence="11">
    <location>
        <begin position="42"/>
        <end position="61"/>
    </location>
</feature>
<keyword evidence="10" id="KW-0407">Ion channel</keyword>
<keyword evidence="2" id="KW-0813">Transport</keyword>
<dbReference type="EMBL" id="JAUIZM010000003">
    <property type="protein sequence ID" value="KAK1393100.1"/>
    <property type="molecule type" value="Genomic_DNA"/>
</dbReference>
<dbReference type="Proteomes" id="UP001237642">
    <property type="component" value="Unassembled WGS sequence"/>
</dbReference>
<dbReference type="GO" id="GO:0015276">
    <property type="term" value="F:ligand-gated monoatomic ion channel activity"/>
    <property type="evidence" value="ECO:0007669"/>
    <property type="project" value="InterPro"/>
</dbReference>
<dbReference type="PANTHER" id="PTHR18966">
    <property type="entry name" value="IONOTROPIC GLUTAMATE RECEPTOR"/>
    <property type="match status" value="1"/>
</dbReference>
<keyword evidence="7 13" id="KW-0675">Receptor</keyword>
<evidence type="ECO:0000256" key="10">
    <source>
        <dbReference type="ARBA" id="ARBA00023303"/>
    </source>
</evidence>
<evidence type="ECO:0000256" key="8">
    <source>
        <dbReference type="ARBA" id="ARBA00023180"/>
    </source>
</evidence>
<dbReference type="FunFam" id="1.10.287.70:FF:000172">
    <property type="entry name" value="Glutamate receptor"/>
    <property type="match status" value="1"/>
</dbReference>
<dbReference type="GO" id="GO:0016020">
    <property type="term" value="C:membrane"/>
    <property type="evidence" value="ECO:0007669"/>
    <property type="project" value="UniProtKB-SubCell"/>
</dbReference>
<evidence type="ECO:0000256" key="3">
    <source>
        <dbReference type="ARBA" id="ARBA00022692"/>
    </source>
</evidence>
<name>A0AAD8IZS2_9APIA</name>
<gene>
    <name evidence="13" type="ORF">POM88_012156</name>
</gene>
<organism evidence="13 14">
    <name type="scientific">Heracleum sosnowskyi</name>
    <dbReference type="NCBI Taxonomy" id="360622"/>
    <lineage>
        <taxon>Eukaryota</taxon>
        <taxon>Viridiplantae</taxon>
        <taxon>Streptophyta</taxon>
        <taxon>Embryophyta</taxon>
        <taxon>Tracheophyta</taxon>
        <taxon>Spermatophyta</taxon>
        <taxon>Magnoliopsida</taxon>
        <taxon>eudicotyledons</taxon>
        <taxon>Gunneridae</taxon>
        <taxon>Pentapetalae</taxon>
        <taxon>asterids</taxon>
        <taxon>campanulids</taxon>
        <taxon>Apiales</taxon>
        <taxon>Apiaceae</taxon>
        <taxon>Apioideae</taxon>
        <taxon>apioid superclade</taxon>
        <taxon>Tordylieae</taxon>
        <taxon>Tordyliinae</taxon>
        <taxon>Heracleum</taxon>
    </lineage>
</organism>
<evidence type="ECO:0000256" key="1">
    <source>
        <dbReference type="ARBA" id="ARBA00004141"/>
    </source>
</evidence>
<dbReference type="Pfam" id="PF00060">
    <property type="entry name" value="Lig_chan"/>
    <property type="match status" value="1"/>
</dbReference>
<dbReference type="InterPro" id="IPR001320">
    <property type="entry name" value="Iontro_rcpt_C"/>
</dbReference>
<evidence type="ECO:0000256" key="4">
    <source>
        <dbReference type="ARBA" id="ARBA00022989"/>
    </source>
</evidence>
<keyword evidence="8" id="KW-0325">Glycoprotein</keyword>
<evidence type="ECO:0000256" key="9">
    <source>
        <dbReference type="ARBA" id="ARBA00023286"/>
    </source>
</evidence>
<keyword evidence="14" id="KW-1185">Reference proteome</keyword>
<evidence type="ECO:0000313" key="14">
    <source>
        <dbReference type="Proteomes" id="UP001237642"/>
    </source>
</evidence>
<sequence>MWLFLKPFTKEMWGVLVAITIYNGFAVWLIERNHNDEFKSGTVWNQIGILFWLAFSTLFILRGDRLLSNLSRMAMVVWLFVALIITQSYTASLASMLTAQRLEPTIKNVETLKKMNATVGYCKGSFLKSYMISALGFPETKINKYNSTYAYAEALNNKTIAGIFLEVPPAKVFLAQYCKSFTKTEKTFEVGGFGFAFKKNFSMLPDINKAIMSITENGTLLDLENQYI</sequence>
<proteinExistence type="predicted"/>
<dbReference type="AlphaFoldDB" id="A0AAD8IZS2"/>
<feature type="transmembrane region" description="Helical" evidence="11">
    <location>
        <begin position="12"/>
        <end position="30"/>
    </location>
</feature>
<keyword evidence="3 11" id="KW-0812">Transmembrane</keyword>
<keyword evidence="5" id="KW-0406">Ion transport</keyword>
<evidence type="ECO:0000256" key="2">
    <source>
        <dbReference type="ARBA" id="ARBA00022448"/>
    </source>
</evidence>
<evidence type="ECO:0000256" key="6">
    <source>
        <dbReference type="ARBA" id="ARBA00023136"/>
    </source>
</evidence>
<accession>A0AAD8IZS2</accession>
<evidence type="ECO:0000256" key="7">
    <source>
        <dbReference type="ARBA" id="ARBA00023170"/>
    </source>
</evidence>
<keyword evidence="6 11" id="KW-0472">Membrane</keyword>
<dbReference type="SMART" id="SM00079">
    <property type="entry name" value="PBPe"/>
    <property type="match status" value="1"/>
</dbReference>
<keyword evidence="4 11" id="KW-1133">Transmembrane helix</keyword>
<evidence type="ECO:0000313" key="13">
    <source>
        <dbReference type="EMBL" id="KAK1393100.1"/>
    </source>
</evidence>
<protein>
    <submittedName>
        <fullName evidence="13">Ionotropic glutamate receptor, metazoa</fullName>
    </submittedName>
</protein>